<sequence>MDSTPESEFKWNFTPEERRCFAQIILTFGCKNEDGLLTIDDLMTDPNLTPEHRPVMEALLRKYDVNKDGKWDLEEMVAFMEKLGL</sequence>
<name>A0A2H1BTM2_FASHE</name>
<protein>
    <submittedName>
        <fullName evidence="1">Uncharacterized protein</fullName>
    </submittedName>
</protein>
<dbReference type="InterPro" id="IPR011992">
    <property type="entry name" value="EF-hand-dom_pair"/>
</dbReference>
<dbReference type="EMBL" id="JXXN02007804">
    <property type="protein sequence ID" value="THD18975.1"/>
    <property type="molecule type" value="Genomic_DNA"/>
</dbReference>
<accession>A0A2H1BTM2</accession>
<reference evidence="1" key="1">
    <citation type="submission" date="2019-03" db="EMBL/GenBank/DDBJ databases">
        <title>Improved annotation for the trematode Fasciola hepatica.</title>
        <authorList>
            <person name="Choi Y.-J."/>
            <person name="Martin J."/>
            <person name="Mitreva M."/>
        </authorList>
    </citation>
    <scope>NUCLEOTIDE SEQUENCE [LARGE SCALE GENOMIC DNA]</scope>
</reference>
<evidence type="ECO:0000313" key="1">
    <source>
        <dbReference type="EMBL" id="THD18975.1"/>
    </source>
</evidence>
<organism evidence="1 2">
    <name type="scientific">Fasciola hepatica</name>
    <name type="common">Liver fluke</name>
    <dbReference type="NCBI Taxonomy" id="6192"/>
    <lineage>
        <taxon>Eukaryota</taxon>
        <taxon>Metazoa</taxon>
        <taxon>Spiralia</taxon>
        <taxon>Lophotrochozoa</taxon>
        <taxon>Platyhelminthes</taxon>
        <taxon>Trematoda</taxon>
        <taxon>Digenea</taxon>
        <taxon>Plagiorchiida</taxon>
        <taxon>Echinostomata</taxon>
        <taxon>Echinostomatoidea</taxon>
        <taxon>Fasciolidae</taxon>
        <taxon>Fasciola</taxon>
    </lineage>
</organism>
<keyword evidence="2" id="KW-1185">Reference proteome</keyword>
<dbReference type="GO" id="GO:0005509">
    <property type="term" value="F:calcium ion binding"/>
    <property type="evidence" value="ECO:0007669"/>
    <property type="project" value="InterPro"/>
</dbReference>
<dbReference type="PROSITE" id="PS50222">
    <property type="entry name" value="EF_HAND_2"/>
    <property type="match status" value="1"/>
</dbReference>
<dbReference type="Gene3D" id="1.10.238.10">
    <property type="entry name" value="EF-hand"/>
    <property type="match status" value="1"/>
</dbReference>
<gene>
    <name evidence="1" type="ORF">D915_010263</name>
</gene>
<proteinExistence type="predicted"/>
<dbReference type="SUPFAM" id="SSF47473">
    <property type="entry name" value="EF-hand"/>
    <property type="match status" value="1"/>
</dbReference>
<dbReference type="AlphaFoldDB" id="A0A2H1BTM2"/>
<evidence type="ECO:0000313" key="2">
    <source>
        <dbReference type="Proteomes" id="UP000230066"/>
    </source>
</evidence>
<dbReference type="Proteomes" id="UP000230066">
    <property type="component" value="Unassembled WGS sequence"/>
</dbReference>
<comment type="caution">
    <text evidence="1">The sequence shown here is derived from an EMBL/GenBank/DDBJ whole genome shotgun (WGS) entry which is preliminary data.</text>
</comment>
<dbReference type="InterPro" id="IPR002048">
    <property type="entry name" value="EF_hand_dom"/>
</dbReference>